<dbReference type="PANTHER" id="PTHR14379:SF16">
    <property type="entry name" value="NYN DOMAIN-CONTAINING PROTEIN"/>
    <property type="match status" value="1"/>
</dbReference>
<keyword evidence="4" id="KW-0472">Membrane</keyword>
<dbReference type="GO" id="GO:0010468">
    <property type="term" value="P:regulation of gene expression"/>
    <property type="evidence" value="ECO:0007669"/>
    <property type="project" value="InterPro"/>
</dbReference>
<sequence length="543" mass="60578">MGGNDAKTAKIAVWWDMFDCPVPEGIDARKVRPSLEGAFKELGCTGPVSITAYGDQKQTPEHLLRALSSTGVAVVHTRSGCTCALMYKDMVAWREDNPPPAKMMIISNQVLDVFNWDLARLQQRTSYDIYLAYSVQPRAALFVCTRKEWLWDKILSTAGESSSAAAAKSKFYCKSCSLDRRSLKSFRKHLSTKKHAKQEILRPDDSQLQSLTSKWGKNYAATPEFATAKIHVWWDMYDCPIPDGYDARRIRPSLEGAFKELGYSGPVSITAYGDHKKTPQHHLQALSSTGIDVAHATLEVVNGRISDDIDEWEYNNPTAPATMMIISDEADYAFSDFLRHLLQENKYNLFLAYSFRPREMSVLVTSAEWLWDSLLAETRRHDLLRKCSGSSIERVGESTGMFYCKVCYSDFKLLDEFMKHLSSKKHALNIVWIYAHLLTVGGAYNGAAPTTQTSCRTDRAGIIVATPWIRVPWLFRWGAPSFDAGEAFAMMMASSFVALVESTGGFIHSLKICNVLSRGVGWQGVAILISGLFGTGPVSSVSM</sequence>
<evidence type="ECO:0000259" key="5">
    <source>
        <dbReference type="PROSITE" id="PS00028"/>
    </source>
</evidence>
<dbReference type="KEGG" id="rsz:108829036"/>
<feature type="domain" description="C2H2-type" evidence="5">
    <location>
        <begin position="404"/>
        <end position="426"/>
    </location>
</feature>
<dbReference type="InterPro" id="IPR006043">
    <property type="entry name" value="NCS2"/>
</dbReference>
<organism evidence="6 7">
    <name type="scientific">Raphanus sativus</name>
    <name type="common">Radish</name>
    <name type="synonym">Raphanus raphanistrum var. sativus</name>
    <dbReference type="NCBI Taxonomy" id="3726"/>
    <lineage>
        <taxon>Eukaryota</taxon>
        <taxon>Viridiplantae</taxon>
        <taxon>Streptophyta</taxon>
        <taxon>Embryophyta</taxon>
        <taxon>Tracheophyta</taxon>
        <taxon>Spermatophyta</taxon>
        <taxon>Magnoliopsida</taxon>
        <taxon>eudicotyledons</taxon>
        <taxon>Gunneridae</taxon>
        <taxon>Pentapetalae</taxon>
        <taxon>rosids</taxon>
        <taxon>malvids</taxon>
        <taxon>Brassicales</taxon>
        <taxon>Brassicaceae</taxon>
        <taxon>Brassiceae</taxon>
        <taxon>Raphanus</taxon>
    </lineage>
</organism>
<protein>
    <submittedName>
        <fullName evidence="7">Uncharacterized protein LOC108829036</fullName>
    </submittedName>
</protein>
<evidence type="ECO:0000313" key="6">
    <source>
        <dbReference type="Proteomes" id="UP000504610"/>
    </source>
</evidence>
<dbReference type="InterPro" id="IPR021139">
    <property type="entry name" value="NYN"/>
</dbReference>
<evidence type="ECO:0000256" key="4">
    <source>
        <dbReference type="ARBA" id="ARBA00023136"/>
    </source>
</evidence>
<evidence type="ECO:0000256" key="3">
    <source>
        <dbReference type="ARBA" id="ARBA00022989"/>
    </source>
</evidence>
<dbReference type="GO" id="GO:0022857">
    <property type="term" value="F:transmembrane transporter activity"/>
    <property type="evidence" value="ECO:0007669"/>
    <property type="project" value="InterPro"/>
</dbReference>
<evidence type="ECO:0000313" key="7">
    <source>
        <dbReference type="RefSeq" id="XP_056842937.1"/>
    </source>
</evidence>
<proteinExistence type="predicted"/>
<dbReference type="AlphaFoldDB" id="A0A9W3BUM0"/>
<dbReference type="GO" id="GO:0016020">
    <property type="term" value="C:membrane"/>
    <property type="evidence" value="ECO:0007669"/>
    <property type="project" value="UniProtKB-SubCell"/>
</dbReference>
<dbReference type="GO" id="GO:0004540">
    <property type="term" value="F:RNA nuclease activity"/>
    <property type="evidence" value="ECO:0007669"/>
    <property type="project" value="InterPro"/>
</dbReference>
<dbReference type="PANTHER" id="PTHR14379">
    <property type="entry name" value="LIMKAIN B LKAP"/>
    <property type="match status" value="1"/>
</dbReference>
<dbReference type="RefSeq" id="XP_056842937.1">
    <property type="nucleotide sequence ID" value="XM_056986957.1"/>
</dbReference>
<dbReference type="GO" id="GO:0005777">
    <property type="term" value="C:peroxisome"/>
    <property type="evidence" value="ECO:0007669"/>
    <property type="project" value="InterPro"/>
</dbReference>
<dbReference type="Proteomes" id="UP000504610">
    <property type="component" value="Chromosome 6"/>
</dbReference>
<keyword evidence="3" id="KW-1133">Transmembrane helix</keyword>
<keyword evidence="6" id="KW-1185">Reference proteome</keyword>
<keyword evidence="2" id="KW-0812">Transmembrane</keyword>
<name>A0A9W3BUM0_RAPSA</name>
<gene>
    <name evidence="7" type="primary">LOC108829036</name>
</gene>
<comment type="subcellular location">
    <subcellularLocation>
        <location evidence="1">Membrane</location>
        <topology evidence="1">Multi-pass membrane protein</topology>
    </subcellularLocation>
</comment>
<dbReference type="CDD" id="cd10910">
    <property type="entry name" value="PIN_limkain_b1_N_like"/>
    <property type="match status" value="2"/>
</dbReference>
<dbReference type="Pfam" id="PF01936">
    <property type="entry name" value="NYN"/>
    <property type="match status" value="2"/>
</dbReference>
<dbReference type="GeneID" id="108829036"/>
<reference evidence="6" key="1">
    <citation type="journal article" date="2019" name="Database">
        <title>The radish genome database (RadishGD): an integrated information resource for radish genomics.</title>
        <authorList>
            <person name="Yu H.J."/>
            <person name="Baek S."/>
            <person name="Lee Y.J."/>
            <person name="Cho A."/>
            <person name="Mun J.H."/>
        </authorList>
    </citation>
    <scope>NUCLEOTIDE SEQUENCE [LARGE SCALE GENOMIC DNA]</scope>
    <source>
        <strain evidence="6">cv. WK10039</strain>
    </source>
</reference>
<reference evidence="7" key="2">
    <citation type="submission" date="2025-08" db="UniProtKB">
        <authorList>
            <consortium name="RefSeq"/>
        </authorList>
    </citation>
    <scope>IDENTIFICATION</scope>
    <source>
        <tissue evidence="7">Leaf</tissue>
    </source>
</reference>
<evidence type="ECO:0000256" key="2">
    <source>
        <dbReference type="ARBA" id="ARBA00022692"/>
    </source>
</evidence>
<dbReference type="InterPro" id="IPR024768">
    <property type="entry name" value="Marf1"/>
</dbReference>
<dbReference type="InterPro" id="IPR013087">
    <property type="entry name" value="Znf_C2H2_type"/>
</dbReference>
<dbReference type="Pfam" id="PF00860">
    <property type="entry name" value="Xan_ur_permease"/>
    <property type="match status" value="1"/>
</dbReference>
<dbReference type="PROSITE" id="PS00028">
    <property type="entry name" value="ZINC_FINGER_C2H2_1"/>
    <property type="match status" value="1"/>
</dbReference>
<accession>A0A9W3BUM0</accession>
<evidence type="ECO:0000256" key="1">
    <source>
        <dbReference type="ARBA" id="ARBA00004141"/>
    </source>
</evidence>
<dbReference type="OrthoDB" id="1061635at2759"/>